<evidence type="ECO:0000313" key="2">
    <source>
        <dbReference type="Proteomes" id="UP000323454"/>
    </source>
</evidence>
<name>A0A5B2WKR1_9PSEU</name>
<accession>A0A5B2WKR1</accession>
<gene>
    <name evidence="1" type="ORF">F0L68_34655</name>
</gene>
<dbReference type="EMBL" id="VUOB01000073">
    <property type="protein sequence ID" value="KAA2252663.1"/>
    <property type="molecule type" value="Genomic_DNA"/>
</dbReference>
<sequence length="106" mass="10801">MGAEIVSSWVIATGNGHGDPLHVAVGVTDGAQVTVSVVRPEGEIAPFGMADLRCDEVPVMSVKAAEQLAHALRAAISVARGAARSMTVLAYPLGAPNVAAREVARS</sequence>
<dbReference type="RefSeq" id="WP_149854118.1">
    <property type="nucleotide sequence ID" value="NZ_VUOB01000073.1"/>
</dbReference>
<reference evidence="1 2" key="2">
    <citation type="submission" date="2019-09" db="EMBL/GenBank/DDBJ databases">
        <authorList>
            <person name="Jin C."/>
        </authorList>
    </citation>
    <scope>NUCLEOTIDE SEQUENCE [LARGE SCALE GENOMIC DNA]</scope>
    <source>
        <strain evidence="1 2">AN110305</strain>
    </source>
</reference>
<reference evidence="1 2" key="1">
    <citation type="submission" date="2019-09" db="EMBL/GenBank/DDBJ databases">
        <title>Goodfellowia gen. nov., a new genus of the Pseudonocardineae related to Actinoalloteichus, containing Goodfellowia coeruleoviolacea gen. nov., comb. nov. gen. nov., comb. nov.</title>
        <authorList>
            <person name="Labeda D."/>
        </authorList>
    </citation>
    <scope>NUCLEOTIDE SEQUENCE [LARGE SCALE GENOMIC DNA]</scope>
    <source>
        <strain evidence="1 2">AN110305</strain>
    </source>
</reference>
<organism evidence="1 2">
    <name type="scientific">Solihabitans fulvus</name>
    <dbReference type="NCBI Taxonomy" id="1892852"/>
    <lineage>
        <taxon>Bacteria</taxon>
        <taxon>Bacillati</taxon>
        <taxon>Actinomycetota</taxon>
        <taxon>Actinomycetes</taxon>
        <taxon>Pseudonocardiales</taxon>
        <taxon>Pseudonocardiaceae</taxon>
        <taxon>Solihabitans</taxon>
    </lineage>
</organism>
<proteinExistence type="predicted"/>
<protein>
    <submittedName>
        <fullName evidence="1">Uncharacterized protein</fullName>
    </submittedName>
</protein>
<dbReference type="AlphaFoldDB" id="A0A5B2WKR1"/>
<keyword evidence="2" id="KW-1185">Reference proteome</keyword>
<evidence type="ECO:0000313" key="1">
    <source>
        <dbReference type="EMBL" id="KAA2252663.1"/>
    </source>
</evidence>
<dbReference type="Proteomes" id="UP000323454">
    <property type="component" value="Unassembled WGS sequence"/>
</dbReference>
<comment type="caution">
    <text evidence="1">The sequence shown here is derived from an EMBL/GenBank/DDBJ whole genome shotgun (WGS) entry which is preliminary data.</text>
</comment>